<sequence length="560" mass="66291">MINQDEVATHPYDGVDIAEAVNMVTTLYNKYTNLPNVQQKLIHHIMDALPTILENTVQQCKQREERKKSLEEKSDEFIEEFLAKTRYFYNSGTELFFIYSDDKTYEVIKEDNIQHSILTTITASHKDLLPWKYKIKIQIIKRIRENNNILKSIPESETIQNVIRFLTPALFYNKDAVKYFLTVVGDILHKKNSLHYFINSKTFIPFIKELNQECYKYFGINLLTHFKFKYYEHANEDCRLVNVCELSNAYNDYFKSHIIPHIIDLFCVASHYSTRYVSADLFLDKYCNDYSVINHALYLKHNTNLEIVARFIHATTEECPGYNITCKNMSYLWKIFIEEENIPNIFFNHSLQQLLSTHCEELNLSLDALQLPDDVEKTVIKNRTSKHLPFVCSFMSFWNTYIIDFNNAEAEEGAEEEYELELDELLSLFNKSIKRSATTLLHNNVTDKMLLGLIKHFYPDIIIEDDKYLIHVGCRSNIWNKRGEIEEFIKKYKESKMESANASQSLYAIYQCYCKYAFDKEYNIISKRWFEKYFMSVYNSYLIDTEINANIIISTKWFTI</sequence>
<dbReference type="EMBL" id="MN738999">
    <property type="protein sequence ID" value="QHT34416.1"/>
    <property type="molecule type" value="Genomic_DNA"/>
</dbReference>
<protein>
    <submittedName>
        <fullName evidence="2">Uncharacterized protein</fullName>
    </submittedName>
</protein>
<dbReference type="AlphaFoldDB" id="A0A6C0EYY8"/>
<evidence type="ECO:0000313" key="2">
    <source>
        <dbReference type="EMBL" id="QHT34416.1"/>
    </source>
</evidence>
<name>A0A6C0EYY8_9ZZZZ</name>
<accession>A0A6C0EYY8</accession>
<proteinExistence type="predicted"/>
<evidence type="ECO:0000256" key="1">
    <source>
        <dbReference type="SAM" id="Coils"/>
    </source>
</evidence>
<feature type="coiled-coil region" evidence="1">
    <location>
        <begin position="53"/>
        <end position="80"/>
    </location>
</feature>
<reference evidence="2" key="1">
    <citation type="journal article" date="2020" name="Nature">
        <title>Giant virus diversity and host interactions through global metagenomics.</title>
        <authorList>
            <person name="Schulz F."/>
            <person name="Roux S."/>
            <person name="Paez-Espino D."/>
            <person name="Jungbluth S."/>
            <person name="Walsh D.A."/>
            <person name="Denef V.J."/>
            <person name="McMahon K.D."/>
            <person name="Konstantinidis K.T."/>
            <person name="Eloe-Fadrosh E.A."/>
            <person name="Kyrpides N.C."/>
            <person name="Woyke T."/>
        </authorList>
    </citation>
    <scope>NUCLEOTIDE SEQUENCE</scope>
    <source>
        <strain evidence="2">GVMAG-M-3300009163-63</strain>
    </source>
</reference>
<organism evidence="2">
    <name type="scientific">viral metagenome</name>
    <dbReference type="NCBI Taxonomy" id="1070528"/>
    <lineage>
        <taxon>unclassified sequences</taxon>
        <taxon>metagenomes</taxon>
        <taxon>organismal metagenomes</taxon>
    </lineage>
</organism>
<keyword evidence="1" id="KW-0175">Coiled coil</keyword>